<protein>
    <submittedName>
        <fullName evidence="2">Uncharacterized protein</fullName>
    </submittedName>
</protein>
<evidence type="ECO:0000313" key="2">
    <source>
        <dbReference type="EMBL" id="EMP26924.1"/>
    </source>
</evidence>
<sequence>MAGAEQAAKHLNGELLLEPEPEPEDAEGGAVGPGQQETERELEGALDDIAKQLDKQTLEEKEKDDDDEGKCNIFVFLTSKMKVYEVLEIVLSTAV</sequence>
<dbReference type="STRING" id="8469.M7AQP3"/>
<dbReference type="Proteomes" id="UP000031443">
    <property type="component" value="Unassembled WGS sequence"/>
</dbReference>
<name>M7AQP3_CHEMY</name>
<accession>M7AQP3</accession>
<feature type="compositionally biased region" description="Acidic residues" evidence="1">
    <location>
        <begin position="17"/>
        <end position="27"/>
    </location>
</feature>
<gene>
    <name evidence="2" type="ORF">UY3_16001</name>
</gene>
<keyword evidence="3" id="KW-1185">Reference proteome</keyword>
<dbReference type="AlphaFoldDB" id="M7AQP3"/>
<evidence type="ECO:0000256" key="1">
    <source>
        <dbReference type="SAM" id="MobiDB-lite"/>
    </source>
</evidence>
<proteinExistence type="predicted"/>
<feature type="region of interest" description="Disordered" evidence="1">
    <location>
        <begin position="1"/>
        <end position="41"/>
    </location>
</feature>
<reference evidence="3" key="1">
    <citation type="journal article" date="2013" name="Nat. Genet.">
        <title>The draft genomes of soft-shell turtle and green sea turtle yield insights into the development and evolution of the turtle-specific body plan.</title>
        <authorList>
            <person name="Wang Z."/>
            <person name="Pascual-Anaya J."/>
            <person name="Zadissa A."/>
            <person name="Li W."/>
            <person name="Niimura Y."/>
            <person name="Huang Z."/>
            <person name="Li C."/>
            <person name="White S."/>
            <person name="Xiong Z."/>
            <person name="Fang D."/>
            <person name="Wang B."/>
            <person name="Ming Y."/>
            <person name="Chen Y."/>
            <person name="Zheng Y."/>
            <person name="Kuraku S."/>
            <person name="Pignatelli M."/>
            <person name="Herrero J."/>
            <person name="Beal K."/>
            <person name="Nozawa M."/>
            <person name="Li Q."/>
            <person name="Wang J."/>
            <person name="Zhang H."/>
            <person name="Yu L."/>
            <person name="Shigenobu S."/>
            <person name="Wang J."/>
            <person name="Liu J."/>
            <person name="Flicek P."/>
            <person name="Searle S."/>
            <person name="Wang J."/>
            <person name="Kuratani S."/>
            <person name="Yin Y."/>
            <person name="Aken B."/>
            <person name="Zhang G."/>
            <person name="Irie N."/>
        </authorList>
    </citation>
    <scope>NUCLEOTIDE SEQUENCE [LARGE SCALE GENOMIC DNA]</scope>
</reference>
<dbReference type="EMBL" id="KB575332">
    <property type="protein sequence ID" value="EMP26924.1"/>
    <property type="molecule type" value="Genomic_DNA"/>
</dbReference>
<evidence type="ECO:0000313" key="3">
    <source>
        <dbReference type="Proteomes" id="UP000031443"/>
    </source>
</evidence>
<organism evidence="2 3">
    <name type="scientific">Chelonia mydas</name>
    <name type="common">Green sea-turtle</name>
    <name type="synonym">Chelonia agassizi</name>
    <dbReference type="NCBI Taxonomy" id="8469"/>
    <lineage>
        <taxon>Eukaryota</taxon>
        <taxon>Metazoa</taxon>
        <taxon>Chordata</taxon>
        <taxon>Craniata</taxon>
        <taxon>Vertebrata</taxon>
        <taxon>Euteleostomi</taxon>
        <taxon>Archelosauria</taxon>
        <taxon>Testudinata</taxon>
        <taxon>Testudines</taxon>
        <taxon>Cryptodira</taxon>
        <taxon>Durocryptodira</taxon>
        <taxon>Americhelydia</taxon>
        <taxon>Chelonioidea</taxon>
        <taxon>Cheloniidae</taxon>
        <taxon>Chelonia</taxon>
    </lineage>
</organism>